<accession>A0ABV3P7A0</accession>
<keyword evidence="2" id="KW-1185">Reference proteome</keyword>
<gene>
    <name evidence="1" type="ORF">AB1207_12205</name>
</gene>
<evidence type="ECO:0000313" key="1">
    <source>
        <dbReference type="EMBL" id="MEW9265516.1"/>
    </source>
</evidence>
<dbReference type="EMBL" id="JBFNQN010000007">
    <property type="protein sequence ID" value="MEW9265516.1"/>
    <property type="molecule type" value="Genomic_DNA"/>
</dbReference>
<dbReference type="RefSeq" id="WP_367638609.1">
    <property type="nucleotide sequence ID" value="NZ_JBFNQN010000007.1"/>
</dbReference>
<evidence type="ECO:0000313" key="2">
    <source>
        <dbReference type="Proteomes" id="UP001555826"/>
    </source>
</evidence>
<dbReference type="Proteomes" id="UP001555826">
    <property type="component" value="Unassembled WGS sequence"/>
</dbReference>
<organism evidence="1 2">
    <name type="scientific">Kineococcus endophyticus</name>
    <dbReference type="NCBI Taxonomy" id="1181883"/>
    <lineage>
        <taxon>Bacteria</taxon>
        <taxon>Bacillati</taxon>
        <taxon>Actinomycetota</taxon>
        <taxon>Actinomycetes</taxon>
        <taxon>Kineosporiales</taxon>
        <taxon>Kineosporiaceae</taxon>
        <taxon>Kineococcus</taxon>
    </lineage>
</organism>
<reference evidence="1 2" key="1">
    <citation type="submission" date="2024-07" db="EMBL/GenBank/DDBJ databases">
        <authorList>
            <person name="Thanompreechachai J."/>
            <person name="Duangmal K."/>
        </authorList>
    </citation>
    <scope>NUCLEOTIDE SEQUENCE [LARGE SCALE GENOMIC DNA]</scope>
    <source>
        <strain evidence="1 2">KCTC 19886</strain>
    </source>
</reference>
<sequence length="183" mass="19389">MRWDDLFDDLEGQAEHARRQDLAAEVADRTRREQATVVLADRVRAARGALTWSLLDGSTLVGRVLSAGPGWYLLTAGAGPEADGPQGRQVLLPADAVVGVRGVPDWSAPPLSPVAARRTFLMALRALGEAGVRVRVRTATGSHVARLGRVGADHVDLLPGEGADRDEVLTLPFAAVLAVHEAP</sequence>
<proteinExistence type="predicted"/>
<protein>
    <submittedName>
        <fullName evidence="1">Uncharacterized protein</fullName>
    </submittedName>
</protein>
<comment type="caution">
    <text evidence="1">The sequence shown here is derived from an EMBL/GenBank/DDBJ whole genome shotgun (WGS) entry which is preliminary data.</text>
</comment>
<name>A0ABV3P7A0_9ACTN</name>